<name>B0X475_CULQU</name>
<dbReference type="VEuPathDB" id="VectorBase:CPIJ013855"/>
<keyword evidence="6" id="KW-1185">Reference proteome</keyword>
<dbReference type="InParanoid" id="B0X475"/>
<dbReference type="GO" id="GO:0003677">
    <property type="term" value="F:DNA binding"/>
    <property type="evidence" value="ECO:0007669"/>
    <property type="project" value="InterPro"/>
</dbReference>
<feature type="compositionally biased region" description="Basic and acidic residues" evidence="2">
    <location>
        <begin position="447"/>
        <end position="456"/>
    </location>
</feature>
<dbReference type="eggNOG" id="KOG0967">
    <property type="taxonomic scope" value="Eukaryota"/>
</dbReference>
<dbReference type="VEuPathDB" id="VectorBase:CQUJHB013687"/>
<reference evidence="4" key="1">
    <citation type="submission" date="2007-03" db="EMBL/GenBank/DDBJ databases">
        <title>Annotation of Culex pipiens quinquefasciatus.</title>
        <authorList>
            <consortium name="The Broad Institute Genome Sequencing Platform"/>
            <person name="Atkinson P.W."/>
            <person name="Hemingway J."/>
            <person name="Christensen B.M."/>
            <person name="Higgs S."/>
            <person name="Kodira C."/>
            <person name="Hannick L."/>
            <person name="Megy K."/>
            <person name="O'Leary S."/>
            <person name="Pearson M."/>
            <person name="Haas B.J."/>
            <person name="Mauceli E."/>
            <person name="Wortman J.R."/>
            <person name="Lee N.H."/>
            <person name="Guigo R."/>
            <person name="Stanke M."/>
            <person name="Alvarado L."/>
            <person name="Amedeo P."/>
            <person name="Antoine C.H."/>
            <person name="Arensburger P."/>
            <person name="Bidwell S.L."/>
            <person name="Crawford M."/>
            <person name="Camaro F."/>
            <person name="Devon K."/>
            <person name="Engels R."/>
            <person name="Hammond M."/>
            <person name="Howarth C."/>
            <person name="Koehrsen M."/>
            <person name="Lawson D."/>
            <person name="Montgomery P."/>
            <person name="Nene V."/>
            <person name="Nusbaum C."/>
            <person name="Puiu D."/>
            <person name="Romero-Severson J."/>
            <person name="Severson D.W."/>
            <person name="Shumway M."/>
            <person name="Sisk P."/>
            <person name="Stolte C."/>
            <person name="Zeng Q."/>
            <person name="Eisenstadt E."/>
            <person name="Fraser-Liggett C."/>
            <person name="Strausberg R."/>
            <person name="Galagan J."/>
            <person name="Birren B."/>
            <person name="Collins F.H."/>
        </authorList>
    </citation>
    <scope>NUCLEOTIDE SEQUENCE [LARGE SCALE GENOMIC DNA]</scope>
    <source>
        <strain evidence="4">JHB</strain>
    </source>
</reference>
<dbReference type="HOGENOM" id="CLU_681985_0_0_1"/>
<keyword evidence="1" id="KW-0436">Ligase</keyword>
<evidence type="ECO:0000256" key="1">
    <source>
        <dbReference type="ARBA" id="ARBA00022598"/>
    </source>
</evidence>
<gene>
    <name evidence="5" type="primary">6047380</name>
    <name evidence="4" type="ORF">CpipJ_CPIJ013855</name>
</gene>
<keyword evidence="3" id="KW-1133">Transmembrane helix</keyword>
<dbReference type="GO" id="GO:0006281">
    <property type="term" value="P:DNA repair"/>
    <property type="evidence" value="ECO:0007669"/>
    <property type="project" value="InterPro"/>
</dbReference>
<dbReference type="SUPFAM" id="SSF117018">
    <property type="entry name" value="ATP-dependent DNA ligase DNA-binding domain"/>
    <property type="match status" value="1"/>
</dbReference>
<dbReference type="GO" id="GO:0006310">
    <property type="term" value="P:DNA recombination"/>
    <property type="evidence" value="ECO:0007669"/>
    <property type="project" value="InterPro"/>
</dbReference>
<dbReference type="VEuPathDB" id="VectorBase:CQUJHB014558"/>
<evidence type="ECO:0000256" key="3">
    <source>
        <dbReference type="SAM" id="Phobius"/>
    </source>
</evidence>
<dbReference type="OrthoDB" id="206088at2759"/>
<feature type="compositionally biased region" description="Polar residues" evidence="2">
    <location>
        <begin position="461"/>
        <end position="470"/>
    </location>
</feature>
<accession>B0X475</accession>
<dbReference type="STRING" id="7176.B0X475"/>
<keyword evidence="3" id="KW-0472">Membrane</keyword>
<feature type="region of interest" description="Disordered" evidence="2">
    <location>
        <begin position="105"/>
        <end position="147"/>
    </location>
</feature>
<feature type="compositionally biased region" description="Polar residues" evidence="2">
    <location>
        <begin position="106"/>
        <end position="126"/>
    </location>
</feature>
<dbReference type="InterPro" id="IPR036599">
    <property type="entry name" value="DNA_ligase_N_sf"/>
</dbReference>
<dbReference type="GO" id="GO:0003910">
    <property type="term" value="F:DNA ligase (ATP) activity"/>
    <property type="evidence" value="ECO:0007669"/>
    <property type="project" value="InterPro"/>
</dbReference>
<reference evidence="5" key="2">
    <citation type="submission" date="2021-02" db="UniProtKB">
        <authorList>
            <consortium name="EnsemblMetazoa"/>
        </authorList>
    </citation>
    <scope>IDENTIFICATION</scope>
    <source>
        <strain evidence="5">JHB</strain>
    </source>
</reference>
<dbReference type="Proteomes" id="UP000002320">
    <property type="component" value="Unassembled WGS sequence"/>
</dbReference>
<proteinExistence type="predicted"/>
<evidence type="ECO:0000313" key="5">
    <source>
        <dbReference type="EnsemblMetazoa" id="CPIJ013855-PA"/>
    </source>
</evidence>
<evidence type="ECO:0000256" key="2">
    <source>
        <dbReference type="SAM" id="MobiDB-lite"/>
    </source>
</evidence>
<organism>
    <name type="scientific">Culex quinquefasciatus</name>
    <name type="common">Southern house mosquito</name>
    <name type="synonym">Culex pungens</name>
    <dbReference type="NCBI Taxonomy" id="7176"/>
    <lineage>
        <taxon>Eukaryota</taxon>
        <taxon>Metazoa</taxon>
        <taxon>Ecdysozoa</taxon>
        <taxon>Arthropoda</taxon>
        <taxon>Hexapoda</taxon>
        <taxon>Insecta</taxon>
        <taxon>Pterygota</taxon>
        <taxon>Neoptera</taxon>
        <taxon>Endopterygota</taxon>
        <taxon>Diptera</taxon>
        <taxon>Nematocera</taxon>
        <taxon>Culicoidea</taxon>
        <taxon>Culicidae</taxon>
        <taxon>Culicinae</taxon>
        <taxon>Culicini</taxon>
        <taxon>Culex</taxon>
        <taxon>Culex</taxon>
    </lineage>
</organism>
<feature type="region of interest" description="Disordered" evidence="2">
    <location>
        <begin position="447"/>
        <end position="470"/>
    </location>
</feature>
<dbReference type="AlphaFoldDB" id="B0X475"/>
<sequence length="470" mass="50583">MTQDSRGKLALEALMVACPNVVIISSWSFYLVAQATKIASGPGCCWCHCKRRGHFRSPDVKEVPAPTRCHPTAVEQAAVHYGRSFVFVFFVTSVVCSAGKKPKLEASSTEEPAAGTPSSVKKSPSDSIPGGGEKCIESPDPDRVHGSFKSAEKKTFTVVKKEQPEVKREPSESPKRREGGCGDSGRLQELRDGVQYGRKFWRKGETVTCLARTLQIIERLWMIEILANYFCSVVLILSPDDLLASVYLSLKPAYLAPAYAGVELDMTGTCAMTPPNHDGFNEPVANALSKCEKAFEGEGGGHCVGAEDGVRQPDCTVAAGGRGGLPGGQVFDDAGNTVEVHVGASDQGRSGSVGAIRREGFKCELKYDGDRALFHLLKDGSLELGEQHDAPGRDCPDGPHSEGFAKEYIPGLLNIVGVEQISCLEKAIIYPPTIKTTRWKHHPLVSDAEKLQDHPTKARSPGSSTGDTKD</sequence>
<dbReference type="KEGG" id="cqu:CpipJ_CPIJ013855"/>
<dbReference type="EnsemblMetazoa" id="CPIJ013855-RA">
    <property type="protein sequence ID" value="CPIJ013855-PA"/>
    <property type="gene ID" value="CPIJ013855"/>
</dbReference>
<evidence type="ECO:0000313" key="4">
    <source>
        <dbReference type="EMBL" id="EDS40152.1"/>
    </source>
</evidence>
<protein>
    <submittedName>
        <fullName evidence="4 5">Uncharacterized protein</fullName>
    </submittedName>
</protein>
<dbReference type="PROSITE" id="PS00697">
    <property type="entry name" value="DNA_LIGASE_A1"/>
    <property type="match status" value="1"/>
</dbReference>
<feature type="transmembrane region" description="Helical" evidence="3">
    <location>
        <begin position="9"/>
        <end position="30"/>
    </location>
</feature>
<evidence type="ECO:0000313" key="6">
    <source>
        <dbReference type="Proteomes" id="UP000002320"/>
    </source>
</evidence>
<keyword evidence="3" id="KW-0812">Transmembrane</keyword>
<feature type="compositionally biased region" description="Basic and acidic residues" evidence="2">
    <location>
        <begin position="134"/>
        <end position="147"/>
    </location>
</feature>
<feature type="region of interest" description="Disordered" evidence="2">
    <location>
        <begin position="159"/>
        <end position="186"/>
    </location>
</feature>
<dbReference type="EMBL" id="DS232331">
    <property type="protein sequence ID" value="EDS40152.1"/>
    <property type="molecule type" value="Genomic_DNA"/>
</dbReference>
<dbReference type="InterPro" id="IPR016059">
    <property type="entry name" value="DNA_ligase_ATP-dep_CS"/>
</dbReference>